<keyword evidence="3" id="KW-1185">Reference proteome</keyword>
<dbReference type="Proteomes" id="UP001597389">
    <property type="component" value="Unassembled WGS sequence"/>
</dbReference>
<proteinExistence type="predicted"/>
<keyword evidence="1" id="KW-0472">Membrane</keyword>
<dbReference type="EMBL" id="JBHUJB010000047">
    <property type="protein sequence ID" value="MFD2159607.1"/>
    <property type="molecule type" value="Genomic_DNA"/>
</dbReference>
<evidence type="ECO:0000313" key="2">
    <source>
        <dbReference type="EMBL" id="MFD2159607.1"/>
    </source>
</evidence>
<feature type="transmembrane region" description="Helical" evidence="1">
    <location>
        <begin position="20"/>
        <end position="38"/>
    </location>
</feature>
<reference evidence="3" key="1">
    <citation type="journal article" date="2019" name="Int. J. Syst. Evol. Microbiol.">
        <title>The Global Catalogue of Microorganisms (GCM) 10K type strain sequencing project: providing services to taxonomists for standard genome sequencing and annotation.</title>
        <authorList>
            <consortium name="The Broad Institute Genomics Platform"/>
            <consortium name="The Broad Institute Genome Sequencing Center for Infectious Disease"/>
            <person name="Wu L."/>
            <person name="Ma J."/>
        </authorList>
    </citation>
    <scope>NUCLEOTIDE SEQUENCE [LARGE SCALE GENOMIC DNA]</scope>
    <source>
        <strain evidence="3">CCUG 57942</strain>
    </source>
</reference>
<sequence>MTPIEYIGPIPQKKKRKPVLGGWVILLMSGLFVSYFAWPTFADYVKTQQDVATEDKASVLISQLVGSERFGDRLAGAALQRTQVPSSYDGAYYTISYPMGDVPEGKGVGADVLVRSYRGVGIDLQQLVHEDMRENFRLYPQLWGQKETDTNIDHRRIPNLQRFFVRNGLEIPVSRIPSDYHVGDLVAWRLPNGDTHIGIVVPGPGSRYEERWVVHNQGEGTQWDNALLDHEIVGHYRFGK</sequence>
<gene>
    <name evidence="2" type="ORF">ACFSW8_11900</name>
</gene>
<name>A0ABW4ZDE5_9BACT</name>
<accession>A0ABW4ZDE5</accession>
<keyword evidence="1" id="KW-0812">Transmembrane</keyword>
<evidence type="ECO:0000256" key="1">
    <source>
        <dbReference type="SAM" id="Phobius"/>
    </source>
</evidence>
<dbReference type="RefSeq" id="WP_377087567.1">
    <property type="nucleotide sequence ID" value="NZ_JBHSJL010000014.1"/>
</dbReference>
<dbReference type="InterPro" id="IPR009706">
    <property type="entry name" value="DUF1287"/>
</dbReference>
<keyword evidence="1" id="KW-1133">Transmembrane helix</keyword>
<organism evidence="2 3">
    <name type="scientific">Rubritalea tangerina</name>
    <dbReference type="NCBI Taxonomy" id="430798"/>
    <lineage>
        <taxon>Bacteria</taxon>
        <taxon>Pseudomonadati</taxon>
        <taxon>Verrucomicrobiota</taxon>
        <taxon>Verrucomicrobiia</taxon>
        <taxon>Verrucomicrobiales</taxon>
        <taxon>Rubritaleaceae</taxon>
        <taxon>Rubritalea</taxon>
    </lineage>
</organism>
<evidence type="ECO:0000313" key="3">
    <source>
        <dbReference type="Proteomes" id="UP001597389"/>
    </source>
</evidence>
<comment type="caution">
    <text evidence="2">The sequence shown here is derived from an EMBL/GenBank/DDBJ whole genome shotgun (WGS) entry which is preliminary data.</text>
</comment>
<protein>
    <submittedName>
        <fullName evidence="2">DUF1287 domain-containing protein</fullName>
    </submittedName>
</protein>
<dbReference type="Pfam" id="PF06940">
    <property type="entry name" value="DUF1287"/>
    <property type="match status" value="1"/>
</dbReference>